<protein>
    <submittedName>
        <fullName evidence="2">Uncharacterized protein</fullName>
    </submittedName>
</protein>
<accession>A0A815JS77</accession>
<dbReference type="OrthoDB" id="9994567at2759"/>
<dbReference type="EMBL" id="CAJOBA010006456">
    <property type="protein sequence ID" value="CAF3773350.1"/>
    <property type="molecule type" value="Genomic_DNA"/>
</dbReference>
<dbReference type="Proteomes" id="UP000682733">
    <property type="component" value="Unassembled WGS sequence"/>
</dbReference>
<sequence>MMAAVSHPHPHPQDPITETECNYHVINNHLAWNEYIKKAGRYIELNEFKSTRTRGVKQWSAEGATAAGPKTAPIRFTRASSAAAAMAQREPEKEIMRQAVELAKANVHDAMDLIRDKMIDRIDLSSLSPLLIGDAVNDWIEHQFHEPAMRNV</sequence>
<evidence type="ECO:0000313" key="4">
    <source>
        <dbReference type="EMBL" id="CAF4280933.1"/>
    </source>
</evidence>
<dbReference type="Proteomes" id="UP000677228">
    <property type="component" value="Unassembled WGS sequence"/>
</dbReference>
<dbReference type="EMBL" id="CAJNOQ010016699">
    <property type="protein sequence ID" value="CAF1385938.1"/>
    <property type="molecule type" value="Genomic_DNA"/>
</dbReference>
<evidence type="ECO:0000313" key="5">
    <source>
        <dbReference type="Proteomes" id="UP000663829"/>
    </source>
</evidence>
<evidence type="ECO:0000313" key="1">
    <source>
        <dbReference type="EMBL" id="CAF1003986.1"/>
    </source>
</evidence>
<dbReference type="EMBL" id="CAJOBC010082099">
    <property type="protein sequence ID" value="CAF4280933.1"/>
    <property type="molecule type" value="Genomic_DNA"/>
</dbReference>
<comment type="caution">
    <text evidence="2">The sequence shown here is derived from an EMBL/GenBank/DDBJ whole genome shotgun (WGS) entry which is preliminary data.</text>
</comment>
<dbReference type="EMBL" id="CAJNOK010006447">
    <property type="protein sequence ID" value="CAF1003986.1"/>
    <property type="molecule type" value="Genomic_DNA"/>
</dbReference>
<dbReference type="Proteomes" id="UP000663829">
    <property type="component" value="Unassembled WGS sequence"/>
</dbReference>
<gene>
    <name evidence="2" type="ORF">GPM918_LOCUS32557</name>
    <name evidence="1" type="ORF">OVA965_LOCUS14705</name>
    <name evidence="4" type="ORF">SRO942_LOCUS33226</name>
    <name evidence="3" type="ORF">TMI583_LOCUS14711</name>
</gene>
<proteinExistence type="predicted"/>
<evidence type="ECO:0000313" key="2">
    <source>
        <dbReference type="EMBL" id="CAF1385938.1"/>
    </source>
</evidence>
<dbReference type="AlphaFoldDB" id="A0A815JS77"/>
<evidence type="ECO:0000313" key="3">
    <source>
        <dbReference type="EMBL" id="CAF3773350.1"/>
    </source>
</evidence>
<reference evidence="2" key="1">
    <citation type="submission" date="2021-02" db="EMBL/GenBank/DDBJ databases">
        <authorList>
            <person name="Nowell W R."/>
        </authorList>
    </citation>
    <scope>NUCLEOTIDE SEQUENCE</scope>
</reference>
<name>A0A815JS77_9BILA</name>
<organism evidence="2 5">
    <name type="scientific">Didymodactylos carnosus</name>
    <dbReference type="NCBI Taxonomy" id="1234261"/>
    <lineage>
        <taxon>Eukaryota</taxon>
        <taxon>Metazoa</taxon>
        <taxon>Spiralia</taxon>
        <taxon>Gnathifera</taxon>
        <taxon>Rotifera</taxon>
        <taxon>Eurotatoria</taxon>
        <taxon>Bdelloidea</taxon>
        <taxon>Philodinida</taxon>
        <taxon>Philodinidae</taxon>
        <taxon>Didymodactylos</taxon>
    </lineage>
</organism>
<keyword evidence="5" id="KW-1185">Reference proteome</keyword>
<dbReference type="Proteomes" id="UP000681722">
    <property type="component" value="Unassembled WGS sequence"/>
</dbReference>